<accession>A0ABR7YJ56</accession>
<keyword evidence="2" id="KW-1185">Reference proteome</keyword>
<evidence type="ECO:0000313" key="1">
    <source>
        <dbReference type="EMBL" id="MBD1431366.1"/>
    </source>
</evidence>
<evidence type="ECO:0000313" key="2">
    <source>
        <dbReference type="Proteomes" id="UP000602759"/>
    </source>
</evidence>
<dbReference type="Gene3D" id="2.60.40.10">
    <property type="entry name" value="Immunoglobulins"/>
    <property type="match status" value="1"/>
</dbReference>
<reference evidence="1 2" key="1">
    <citation type="submission" date="2020-08" db="EMBL/GenBank/DDBJ databases">
        <title>Sphingobacterium sp. DN00404 isolated from aquaculture water.</title>
        <authorList>
            <person name="Zhang M."/>
        </authorList>
    </citation>
    <scope>NUCLEOTIDE SEQUENCE [LARGE SCALE GENOMIC DNA]</scope>
    <source>
        <strain evidence="1 2">DN00404</strain>
    </source>
</reference>
<dbReference type="InterPro" id="IPR013783">
    <property type="entry name" value="Ig-like_fold"/>
</dbReference>
<dbReference type="EMBL" id="JACOIK010000001">
    <property type="protein sequence ID" value="MBD1431366.1"/>
    <property type="molecule type" value="Genomic_DNA"/>
</dbReference>
<evidence type="ECO:0008006" key="3">
    <source>
        <dbReference type="Google" id="ProtNLM"/>
    </source>
</evidence>
<dbReference type="RefSeq" id="WP_190992390.1">
    <property type="nucleotide sequence ID" value="NZ_JACOIK010000001.1"/>
</dbReference>
<name>A0ABR7YJ56_9SPHI</name>
<organism evidence="1 2">
    <name type="scientific">Sphingobacterium micropteri</name>
    <dbReference type="NCBI Taxonomy" id="2763501"/>
    <lineage>
        <taxon>Bacteria</taxon>
        <taxon>Pseudomonadati</taxon>
        <taxon>Bacteroidota</taxon>
        <taxon>Sphingobacteriia</taxon>
        <taxon>Sphingobacteriales</taxon>
        <taxon>Sphingobacteriaceae</taxon>
        <taxon>Sphingobacterium</taxon>
    </lineage>
</organism>
<gene>
    <name evidence="1" type="ORF">H8B06_00890</name>
</gene>
<comment type="caution">
    <text evidence="1">The sequence shown here is derived from an EMBL/GenBank/DDBJ whole genome shotgun (WGS) entry which is preliminary data.</text>
</comment>
<dbReference type="Proteomes" id="UP000602759">
    <property type="component" value="Unassembled WGS sequence"/>
</dbReference>
<proteinExistence type="predicted"/>
<protein>
    <recommendedName>
        <fullName evidence="3">Bacterial Ig domain-containing protein</fullName>
    </recommendedName>
</protein>
<sequence length="247" mass="27347">MITFKHILCIFSVFILLQYSCGKDDPAPEEETTINAPSDIQITTANDKATISGKADSGTEVTFQYEGTNGQVLRKITTDASGNFSFSIDQLADYEQQLQAFVTKGDLVSKTVKLDKIAAKAAYNEGWQTAKALIQAHRWKSDQTVSRVIIKQTAATPPYDIFATVAQKYFDFKADGTFHFEVTSPLQFTHDTGTWAINEDGVMTINTVIPLGPMKIEHAKIQHLDANRLTLLANISDGLFLLSMTRE</sequence>